<proteinExistence type="predicted"/>
<sequence>MVGREVKRRAPSRWIGDTRLHRMVSNEESALGSEAPINRAICVLTCVLDRTVRTNHLTFHVPGQLLDSSASANADTWFLGLGLALLGYRSQFTPQRLGCRRPRLCRLTQRINSPEPKQALRSEELRRYCGGLGYELGNLAVRCDSSTRGT</sequence>
<evidence type="ECO:0000313" key="2">
    <source>
        <dbReference type="Proteomes" id="UP001062846"/>
    </source>
</evidence>
<evidence type="ECO:0000313" key="1">
    <source>
        <dbReference type="EMBL" id="KAI8542703.1"/>
    </source>
</evidence>
<organism evidence="1 2">
    <name type="scientific">Rhododendron molle</name>
    <name type="common">Chinese azalea</name>
    <name type="synonym">Azalea mollis</name>
    <dbReference type="NCBI Taxonomy" id="49168"/>
    <lineage>
        <taxon>Eukaryota</taxon>
        <taxon>Viridiplantae</taxon>
        <taxon>Streptophyta</taxon>
        <taxon>Embryophyta</taxon>
        <taxon>Tracheophyta</taxon>
        <taxon>Spermatophyta</taxon>
        <taxon>Magnoliopsida</taxon>
        <taxon>eudicotyledons</taxon>
        <taxon>Gunneridae</taxon>
        <taxon>Pentapetalae</taxon>
        <taxon>asterids</taxon>
        <taxon>Ericales</taxon>
        <taxon>Ericaceae</taxon>
        <taxon>Ericoideae</taxon>
        <taxon>Rhodoreae</taxon>
        <taxon>Rhododendron</taxon>
    </lineage>
</organism>
<dbReference type="Proteomes" id="UP001062846">
    <property type="component" value="Chromosome 8"/>
</dbReference>
<dbReference type="EMBL" id="CM046395">
    <property type="protein sequence ID" value="KAI8542703.1"/>
    <property type="molecule type" value="Genomic_DNA"/>
</dbReference>
<name>A0ACC0MNS6_RHOML</name>
<comment type="caution">
    <text evidence="1">The sequence shown here is derived from an EMBL/GenBank/DDBJ whole genome shotgun (WGS) entry which is preliminary data.</text>
</comment>
<keyword evidence="2" id="KW-1185">Reference proteome</keyword>
<protein>
    <submittedName>
        <fullName evidence="1">Uncharacterized protein</fullName>
    </submittedName>
</protein>
<reference evidence="1" key="1">
    <citation type="submission" date="2022-02" db="EMBL/GenBank/DDBJ databases">
        <title>Plant Genome Project.</title>
        <authorList>
            <person name="Zhang R.-G."/>
        </authorList>
    </citation>
    <scope>NUCLEOTIDE SEQUENCE</scope>
    <source>
        <strain evidence="1">AT1</strain>
    </source>
</reference>
<gene>
    <name evidence="1" type="ORF">RHMOL_Rhmol08G0159500</name>
</gene>
<accession>A0ACC0MNS6</accession>